<evidence type="ECO:0000313" key="2">
    <source>
        <dbReference type="EMBL" id="MXV18732.1"/>
    </source>
</evidence>
<dbReference type="CDD" id="cd00085">
    <property type="entry name" value="HNHc"/>
    <property type="match status" value="1"/>
</dbReference>
<dbReference type="AlphaFoldDB" id="A0A6I4YBE8"/>
<dbReference type="InterPro" id="IPR003615">
    <property type="entry name" value="HNH_nuc"/>
</dbReference>
<organism evidence="2 3">
    <name type="scientific">Deinococcus xianganensis</name>
    <dbReference type="NCBI Taxonomy" id="1507289"/>
    <lineage>
        <taxon>Bacteria</taxon>
        <taxon>Thermotogati</taxon>
        <taxon>Deinococcota</taxon>
        <taxon>Deinococci</taxon>
        <taxon>Deinococcales</taxon>
        <taxon>Deinococcaceae</taxon>
        <taxon>Deinococcus</taxon>
    </lineage>
</organism>
<dbReference type="RefSeq" id="WP_160976844.1">
    <property type="nucleotide sequence ID" value="NZ_WVHK01000008.1"/>
</dbReference>
<dbReference type="PANTHER" id="PTHR39639:SF1">
    <property type="entry name" value="DUF262 DOMAIN-CONTAINING PROTEIN"/>
    <property type="match status" value="1"/>
</dbReference>
<dbReference type="PANTHER" id="PTHR39639">
    <property type="entry name" value="CHROMOSOME 16, WHOLE GENOME SHOTGUN SEQUENCE"/>
    <property type="match status" value="1"/>
</dbReference>
<keyword evidence="3" id="KW-1185">Reference proteome</keyword>
<feature type="domain" description="GmrSD restriction endonucleases N-terminal" evidence="1">
    <location>
        <begin position="130"/>
        <end position="262"/>
    </location>
</feature>
<reference evidence="2 3" key="1">
    <citation type="submission" date="2019-11" db="EMBL/GenBank/DDBJ databases">
        <title>Genome sequence of Deinococcus xianganensis Y35, AI-2 producing algicidal bacterium, isolated from lake water.</title>
        <authorList>
            <person name="Li Y."/>
        </authorList>
    </citation>
    <scope>NUCLEOTIDE SEQUENCE [LARGE SCALE GENOMIC DNA]</scope>
    <source>
        <strain evidence="2 3">Y35</strain>
    </source>
</reference>
<dbReference type="Proteomes" id="UP000430519">
    <property type="component" value="Unassembled WGS sequence"/>
</dbReference>
<dbReference type="Pfam" id="PF03235">
    <property type="entry name" value="GmrSD_N"/>
    <property type="match status" value="1"/>
</dbReference>
<dbReference type="Gene3D" id="1.10.30.50">
    <property type="match status" value="1"/>
</dbReference>
<evidence type="ECO:0000259" key="1">
    <source>
        <dbReference type="Pfam" id="PF03235"/>
    </source>
</evidence>
<dbReference type="EMBL" id="WVHK01000008">
    <property type="protein sequence ID" value="MXV18732.1"/>
    <property type="molecule type" value="Genomic_DNA"/>
</dbReference>
<dbReference type="InterPro" id="IPR004919">
    <property type="entry name" value="GmrSD_N"/>
</dbReference>
<proteinExistence type="predicted"/>
<protein>
    <submittedName>
        <fullName evidence="2">DUF262 domain-containing protein</fullName>
    </submittedName>
</protein>
<name>A0A6I4YBE8_9DEIO</name>
<accession>A0A6I4YBE8</accession>
<comment type="caution">
    <text evidence="2">The sequence shown here is derived from an EMBL/GenBank/DDBJ whole genome shotgun (WGS) entry which is preliminary data.</text>
</comment>
<sequence>MAGSGQRTALAPARWGMGTSIFGHCSGRNQIFEGKAEFRFCCGGGPPVAHLHLLRAAPCERLVLKSTQEGREMDDDVIQMSDLDASVDMSSADGNDEGELSINEKDRLIIEKADRSLAEFHRWKQDGRVVLDPSWQRKFVWDKKRSSQLVESFLLDIPVPVVYLARNKEQKYEVIDGVQRLTSIFLFMNNQLSLKGLEVLKDLNGKHFKDLDKASQNKFRDATLRTFELTPETSQNLLFLIFQRLNTGGIQLNEMEIRNCIYRGDLNDLLPELAKDKYFKEVVNQNNIDKRMVDRALVLRFLAFYEKTHHKAKEGMKNFLNDFMNEQRNLSDKKSKEYKKVFKHCMRASLTVFGTSAFRLRRQGRYGTQINSSLFQVVATSFSEYDIGQITRRSDSISEALLDLMDTDESFVRGLSQATGGFGAISYTFETWRNRLQSIMESEAPNDKKRFFSKKLKEEMYASDKSCAICGQEIKTINDAALDHDVHYWKGGLTVPENARLTHRLCNLKKPNA</sequence>
<evidence type="ECO:0000313" key="3">
    <source>
        <dbReference type="Proteomes" id="UP000430519"/>
    </source>
</evidence>
<gene>
    <name evidence="2" type="ORF">GLX28_03655</name>
</gene>